<comment type="subcellular location">
    <subcellularLocation>
        <location evidence="1">Membrane</location>
    </subcellularLocation>
</comment>
<accession>G0P0H7</accession>
<evidence type="ECO:0000256" key="1">
    <source>
        <dbReference type="ARBA" id="ARBA00004370"/>
    </source>
</evidence>
<keyword evidence="3 5" id="KW-1133">Transmembrane helix</keyword>
<evidence type="ECO:0000313" key="8">
    <source>
        <dbReference type="Proteomes" id="UP000008068"/>
    </source>
</evidence>
<dbReference type="EMBL" id="GL380000">
    <property type="protein sequence ID" value="EGT41723.1"/>
    <property type="molecule type" value="Genomic_DNA"/>
</dbReference>
<evidence type="ECO:0000256" key="5">
    <source>
        <dbReference type="SAM" id="Phobius"/>
    </source>
</evidence>
<dbReference type="GO" id="GO:0016020">
    <property type="term" value="C:membrane"/>
    <property type="evidence" value="ECO:0007669"/>
    <property type="project" value="UniProtKB-SubCell"/>
</dbReference>
<organism evidence="8">
    <name type="scientific">Caenorhabditis brenneri</name>
    <name type="common">Nematode worm</name>
    <dbReference type="NCBI Taxonomy" id="135651"/>
    <lineage>
        <taxon>Eukaryota</taxon>
        <taxon>Metazoa</taxon>
        <taxon>Ecdysozoa</taxon>
        <taxon>Nematoda</taxon>
        <taxon>Chromadorea</taxon>
        <taxon>Rhabditida</taxon>
        <taxon>Rhabditina</taxon>
        <taxon>Rhabditomorpha</taxon>
        <taxon>Rhabditoidea</taxon>
        <taxon>Rhabditidae</taxon>
        <taxon>Peloderinae</taxon>
        <taxon>Caenorhabditis</taxon>
    </lineage>
</organism>
<evidence type="ECO:0000256" key="4">
    <source>
        <dbReference type="ARBA" id="ARBA00023136"/>
    </source>
</evidence>
<dbReference type="STRING" id="135651.G0P0H7"/>
<keyword evidence="2 5" id="KW-0812">Transmembrane</keyword>
<dbReference type="PANTHER" id="PTHR22751:SF101">
    <property type="entry name" value="G-PROTEIN COUPLED RECEPTORS FAMILY 1 PROFILE DOMAIN-CONTAINING PROTEIN"/>
    <property type="match status" value="1"/>
</dbReference>
<dbReference type="PROSITE" id="PS50262">
    <property type="entry name" value="G_PROTEIN_RECEP_F1_2"/>
    <property type="match status" value="1"/>
</dbReference>
<reference evidence="8" key="1">
    <citation type="submission" date="2011-07" db="EMBL/GenBank/DDBJ databases">
        <authorList>
            <consortium name="Caenorhabditis brenneri Sequencing and Analysis Consortium"/>
            <person name="Wilson R.K."/>
        </authorList>
    </citation>
    <scope>NUCLEOTIDE SEQUENCE [LARGE SCALE GENOMIC DNA]</scope>
    <source>
        <strain evidence="8">PB2801</strain>
    </source>
</reference>
<dbReference type="InterPro" id="IPR019427">
    <property type="entry name" value="7TM_GPCR_serpentine_rcpt_Srw"/>
</dbReference>
<feature type="transmembrane region" description="Helical" evidence="5">
    <location>
        <begin position="303"/>
        <end position="328"/>
    </location>
</feature>
<dbReference type="Proteomes" id="UP000008068">
    <property type="component" value="Unassembled WGS sequence"/>
</dbReference>
<dbReference type="AlphaFoldDB" id="G0P0H7"/>
<dbReference type="OrthoDB" id="5849929at2759"/>
<protein>
    <recommendedName>
        <fullName evidence="6">G-protein coupled receptors family 1 profile domain-containing protein</fullName>
    </recommendedName>
</protein>
<evidence type="ECO:0000313" key="7">
    <source>
        <dbReference type="EMBL" id="EGT41723.1"/>
    </source>
</evidence>
<feature type="transmembrane region" description="Helical" evidence="5">
    <location>
        <begin position="64"/>
        <end position="84"/>
    </location>
</feature>
<gene>
    <name evidence="7" type="ORF">CAEBREN_08975</name>
</gene>
<dbReference type="InParanoid" id="G0P0H7"/>
<dbReference type="GO" id="GO:0008528">
    <property type="term" value="F:G protein-coupled peptide receptor activity"/>
    <property type="evidence" value="ECO:0007669"/>
    <property type="project" value="InterPro"/>
</dbReference>
<evidence type="ECO:0000256" key="2">
    <source>
        <dbReference type="ARBA" id="ARBA00022692"/>
    </source>
</evidence>
<feature type="transmembrane region" description="Helical" evidence="5">
    <location>
        <begin position="158"/>
        <end position="185"/>
    </location>
</feature>
<dbReference type="PANTHER" id="PTHR22751">
    <property type="entry name" value="G-PROTEIN COUPLED RECEPTOR-RELATED"/>
    <property type="match status" value="1"/>
</dbReference>
<dbReference type="Gene3D" id="1.20.1070.10">
    <property type="entry name" value="Rhodopsin 7-helix transmembrane proteins"/>
    <property type="match status" value="1"/>
</dbReference>
<dbReference type="InterPro" id="IPR017452">
    <property type="entry name" value="GPCR_Rhodpsn_7TM"/>
</dbReference>
<feature type="transmembrane region" description="Helical" evidence="5">
    <location>
        <begin position="39"/>
        <end position="57"/>
    </location>
</feature>
<dbReference type="Pfam" id="PF10324">
    <property type="entry name" value="7TM_GPCR_Srw"/>
    <property type="match status" value="1"/>
</dbReference>
<feature type="transmembrane region" description="Helical" evidence="5">
    <location>
        <begin position="228"/>
        <end position="249"/>
    </location>
</feature>
<feature type="domain" description="G-protein coupled receptors family 1 profile" evidence="6">
    <location>
        <begin position="45"/>
        <end position="329"/>
    </location>
</feature>
<evidence type="ECO:0000259" key="6">
    <source>
        <dbReference type="PROSITE" id="PS50262"/>
    </source>
</evidence>
<name>G0P0H7_CAEBE</name>
<dbReference type="HOGENOM" id="CLU_043715_0_1_1"/>
<evidence type="ECO:0000256" key="3">
    <source>
        <dbReference type="ARBA" id="ARBA00022989"/>
    </source>
</evidence>
<keyword evidence="8" id="KW-1185">Reference proteome</keyword>
<sequence length="363" mass="40794">MAYSYVDVNLFPSLGDTKCIYQIYRFIEKLSVDSIYVEFYISIVGVCLTIFHLIILLKVLGSSIVSIMIATAICDLLSMIVNIASRGMILNMQGGICTPPNTIFVNQIFWILMSIRDNVIRCSTWLAVLMAVIRFLVSKYFSTSQFHSISSLKFGFQASTVGVLLSSLMSINYFLCVNFGVVGIWRPAVNCTNVPLNMEAPMYEQRISDLFSMSDGMPFKVFMLVNGFLSKIIPCILLPILSFLLAVELRRTEKNRNSTSVLFKNNTEKTTILVITMTSSLFIASLPTGIATVFQVAYSDLGFLFLFIYVDTICNALLLSNASINCFICSAMSSQYRKTVKKVLRVSIFWKKKSDLRYSLPTD</sequence>
<feature type="transmembrane region" description="Helical" evidence="5">
    <location>
        <begin position="270"/>
        <end position="297"/>
    </location>
</feature>
<proteinExistence type="predicted"/>
<dbReference type="OMA" id="NCFICFA"/>
<keyword evidence="4 5" id="KW-0472">Membrane</keyword>
<dbReference type="eggNOG" id="ENOG502TFSF">
    <property type="taxonomic scope" value="Eukaryota"/>
</dbReference>
<dbReference type="SUPFAM" id="SSF81321">
    <property type="entry name" value="Family A G protein-coupled receptor-like"/>
    <property type="match status" value="1"/>
</dbReference>